<name>A0A5S3PRY9_9FLAO</name>
<dbReference type="AlphaFoldDB" id="A0A5S3PRY9"/>
<organism evidence="2 3">
    <name type="scientific">Maribacter algarum</name>
    <name type="common">ex Zhang et al. 2020</name>
    <dbReference type="NCBI Taxonomy" id="2578118"/>
    <lineage>
        <taxon>Bacteria</taxon>
        <taxon>Pseudomonadati</taxon>
        <taxon>Bacteroidota</taxon>
        <taxon>Flavobacteriia</taxon>
        <taxon>Flavobacteriales</taxon>
        <taxon>Flavobacteriaceae</taxon>
        <taxon>Maribacter</taxon>
    </lineage>
</organism>
<evidence type="ECO:0000313" key="2">
    <source>
        <dbReference type="EMBL" id="TMM57444.1"/>
    </source>
</evidence>
<sequence length="217" mass="26066">MIDKSRNKKAKRKIWIESTLVFFVAISPFIYKIYDYLPENPEATISFLGMTIDNNGFPDVSFYVWFLLSKFIPLYLLIFWFLTSKNWWYHIILIPIAMYAFQLFEVIFDADDNIDTENIWWLLPICMVVIPFVYFIRIKLYDRYVHGIDLEAMEAELHSLKQKRLKQQNAEVKKTDLPKVEYRSLSEWLNEELSTQKLAQRFKKIKKGLKAIAFFKF</sequence>
<keyword evidence="3" id="KW-1185">Reference proteome</keyword>
<protein>
    <submittedName>
        <fullName evidence="2">Uncharacterized protein</fullName>
    </submittedName>
</protein>
<dbReference type="Proteomes" id="UP000310314">
    <property type="component" value="Unassembled WGS sequence"/>
</dbReference>
<keyword evidence="1" id="KW-0812">Transmembrane</keyword>
<feature type="transmembrane region" description="Helical" evidence="1">
    <location>
        <begin position="87"/>
        <end position="107"/>
    </location>
</feature>
<feature type="transmembrane region" description="Helical" evidence="1">
    <location>
        <begin position="119"/>
        <end position="136"/>
    </location>
</feature>
<evidence type="ECO:0000313" key="3">
    <source>
        <dbReference type="Proteomes" id="UP000310314"/>
    </source>
</evidence>
<proteinExistence type="predicted"/>
<reference evidence="2 3" key="1">
    <citation type="submission" date="2019-05" db="EMBL/GenBank/DDBJ databases">
        <authorList>
            <person name="Zhang J.-Y."/>
            <person name="Feg X."/>
            <person name="Du Z.-J."/>
        </authorList>
    </citation>
    <scope>NUCLEOTIDE SEQUENCE [LARGE SCALE GENOMIC DNA]</scope>
    <source>
        <strain evidence="2 3">RZ26</strain>
    </source>
</reference>
<dbReference type="OrthoDB" id="1446731at2"/>
<keyword evidence="1" id="KW-1133">Transmembrane helix</keyword>
<feature type="transmembrane region" description="Helical" evidence="1">
    <location>
        <begin position="14"/>
        <end position="34"/>
    </location>
</feature>
<comment type="caution">
    <text evidence="2">The sequence shown here is derived from an EMBL/GenBank/DDBJ whole genome shotgun (WGS) entry which is preliminary data.</text>
</comment>
<keyword evidence="1" id="KW-0472">Membrane</keyword>
<feature type="transmembrane region" description="Helical" evidence="1">
    <location>
        <begin position="62"/>
        <end position="82"/>
    </location>
</feature>
<dbReference type="RefSeq" id="WP_138658463.1">
    <property type="nucleotide sequence ID" value="NZ_VATY01000002.1"/>
</dbReference>
<gene>
    <name evidence="2" type="ORF">FEE95_13240</name>
</gene>
<dbReference type="EMBL" id="VATY01000002">
    <property type="protein sequence ID" value="TMM57444.1"/>
    <property type="molecule type" value="Genomic_DNA"/>
</dbReference>
<evidence type="ECO:0000256" key="1">
    <source>
        <dbReference type="SAM" id="Phobius"/>
    </source>
</evidence>
<accession>A0A5S3PRY9</accession>